<dbReference type="GO" id="GO:0009986">
    <property type="term" value="C:cell surface"/>
    <property type="evidence" value="ECO:0007669"/>
    <property type="project" value="TreeGrafter"/>
</dbReference>
<feature type="transmembrane region" description="Helical" evidence="9">
    <location>
        <begin position="376"/>
        <end position="399"/>
    </location>
</feature>
<evidence type="ECO:0000313" key="12">
    <source>
        <dbReference type="Ensembl" id="ENSCHIP00010040305.1"/>
    </source>
</evidence>
<evidence type="ECO:0000256" key="6">
    <source>
        <dbReference type="ARBA" id="ARBA00022989"/>
    </source>
</evidence>
<evidence type="ECO:0000256" key="8">
    <source>
        <dbReference type="SAM" id="Coils"/>
    </source>
</evidence>
<dbReference type="PANTHER" id="PTHR16059">
    <property type="entry name" value="ANTHRAX TOXIN RECEPTOR"/>
    <property type="match status" value="1"/>
</dbReference>
<keyword evidence="6 9" id="KW-1133">Transmembrane helix</keyword>
<name>A0A8C2S935_CAPHI</name>
<reference evidence="12" key="2">
    <citation type="submission" date="2025-08" db="UniProtKB">
        <authorList>
            <consortium name="Ensembl"/>
        </authorList>
    </citation>
    <scope>IDENTIFICATION</scope>
</reference>
<dbReference type="Pfam" id="PF00092">
    <property type="entry name" value="VWA"/>
    <property type="match status" value="1"/>
</dbReference>
<evidence type="ECO:0000256" key="9">
    <source>
        <dbReference type="SAM" id="Phobius"/>
    </source>
</evidence>
<feature type="coiled-coil region" evidence="8">
    <location>
        <begin position="154"/>
        <end position="181"/>
    </location>
</feature>
<dbReference type="PROSITE" id="PS50234">
    <property type="entry name" value="VWFA"/>
    <property type="match status" value="1"/>
</dbReference>
<evidence type="ECO:0000256" key="7">
    <source>
        <dbReference type="ARBA" id="ARBA00023136"/>
    </source>
</evidence>
<dbReference type="GO" id="GO:0046872">
    <property type="term" value="F:metal ion binding"/>
    <property type="evidence" value="ECO:0007669"/>
    <property type="project" value="UniProtKB-KW"/>
</dbReference>
<keyword evidence="4" id="KW-0479">Metal-binding</keyword>
<keyword evidence="7 9" id="KW-0472">Membrane</keyword>
<keyword evidence="5 10" id="KW-0732">Signal</keyword>
<sequence>MESSGPWMPGLFLLLSLPLPALCAQSLQYSALDWRNSHQHLCKDWGNVHCFFSPDEISFHGSSAQHRSKSSKLYDCDGDFNLYFVLDTSDSMGNSWKAIHQLVHKMVLKYTNPKLQMSFITYATQGNTVMNLTSNRREIQDGLKRLQDIVPSGAANMQEGLKKANEQIESVYSNNKNASSLIFTLTAGPLLPATLQDAKGEATKARNMKTTIYAMGIKDCKRDQLLQIVQGKRQVYRVDESNIDEGFIRSIVGNSCKQVMGKDTFYACVGESYQLGFYAHGLNPDKIKEYTCRYKLDEIQVYNKEPASVSNEKITCHGHIFAKTGQVIVVDYSLDLGKTYSKRFLKVTSKDCAEPPAPPVPPVPTAPTEYPAPSSLLFLLSLVPFLAVISLLLLCFWCYRRISKEPKPVPKPVPKVSGVFGPDVVSRTDAHTALLGAVSAAYMRCLLPAAQAPSYWGSKNWHKEEGERGTGR</sequence>
<keyword evidence="3 9" id="KW-0812">Transmembrane</keyword>
<evidence type="ECO:0000256" key="10">
    <source>
        <dbReference type="SAM" id="SignalP"/>
    </source>
</evidence>
<evidence type="ECO:0000256" key="4">
    <source>
        <dbReference type="ARBA" id="ARBA00022723"/>
    </source>
</evidence>
<reference evidence="12" key="1">
    <citation type="submission" date="2019-03" db="EMBL/GenBank/DDBJ databases">
        <title>Genome sequencing and reference-guided assembly of Black Bengal Goat (Capra hircus).</title>
        <authorList>
            <person name="Siddiki A.Z."/>
            <person name="Baten A."/>
            <person name="Billah M."/>
            <person name="Alam M.A.U."/>
            <person name="Shawrob K.S.M."/>
            <person name="Saha S."/>
            <person name="Chowdhury M."/>
            <person name="Rahman A.H."/>
            <person name="Stear M."/>
            <person name="Miah G."/>
            <person name="Das G.B."/>
            <person name="Hossain M.M."/>
            <person name="Kumkum M."/>
            <person name="Islam M.S."/>
            <person name="Mollah A.M."/>
            <person name="Ahsan A."/>
            <person name="Tusar F."/>
            <person name="Khan M.K.I."/>
        </authorList>
    </citation>
    <scope>NUCLEOTIDE SEQUENCE [LARGE SCALE GENOMIC DNA]</scope>
</reference>
<evidence type="ECO:0000256" key="1">
    <source>
        <dbReference type="ARBA" id="ARBA00004479"/>
    </source>
</evidence>
<dbReference type="Pfam" id="PF05587">
    <property type="entry name" value="Anth_Ig"/>
    <property type="match status" value="1"/>
</dbReference>
<dbReference type="Ensembl" id="ENSCHIT00010056242.1">
    <property type="protein sequence ID" value="ENSCHIP00010040305.1"/>
    <property type="gene ID" value="ENSCHIG00010029630.1"/>
</dbReference>
<organism evidence="12">
    <name type="scientific">Capra hircus</name>
    <name type="common">Goat</name>
    <dbReference type="NCBI Taxonomy" id="9925"/>
    <lineage>
        <taxon>Eukaryota</taxon>
        <taxon>Metazoa</taxon>
        <taxon>Chordata</taxon>
        <taxon>Craniata</taxon>
        <taxon>Vertebrata</taxon>
        <taxon>Euteleostomi</taxon>
        <taxon>Mammalia</taxon>
        <taxon>Eutheria</taxon>
        <taxon>Laurasiatheria</taxon>
        <taxon>Artiodactyla</taxon>
        <taxon>Ruminantia</taxon>
        <taxon>Pecora</taxon>
        <taxon>Bovidae</taxon>
        <taxon>Caprinae</taxon>
        <taxon>Capra</taxon>
    </lineage>
</organism>
<evidence type="ECO:0000256" key="5">
    <source>
        <dbReference type="ARBA" id="ARBA00022729"/>
    </source>
</evidence>
<protein>
    <recommendedName>
        <fullName evidence="11">VWFA domain-containing protein</fullName>
    </recommendedName>
</protein>
<keyword evidence="8" id="KW-0175">Coiled coil</keyword>
<dbReference type="InterPro" id="IPR036465">
    <property type="entry name" value="vWFA_dom_sf"/>
</dbReference>
<comment type="similarity">
    <text evidence="2">Belongs to the ATR family.</text>
</comment>
<dbReference type="AlphaFoldDB" id="A0A8C2S935"/>
<feature type="signal peptide" evidence="10">
    <location>
        <begin position="1"/>
        <end position="23"/>
    </location>
</feature>
<evidence type="ECO:0000256" key="2">
    <source>
        <dbReference type="ARBA" id="ARBA00008095"/>
    </source>
</evidence>
<dbReference type="GO" id="GO:0004888">
    <property type="term" value="F:transmembrane signaling receptor activity"/>
    <property type="evidence" value="ECO:0007669"/>
    <property type="project" value="TreeGrafter"/>
</dbReference>
<dbReference type="Gene3D" id="3.40.50.410">
    <property type="entry name" value="von Willebrand factor, type A domain"/>
    <property type="match status" value="1"/>
</dbReference>
<dbReference type="SUPFAM" id="SSF53300">
    <property type="entry name" value="vWA-like"/>
    <property type="match status" value="1"/>
</dbReference>
<dbReference type="PANTHER" id="PTHR16059:SF16">
    <property type="entry name" value="ANTHRAX TOXIN RECEPTOR-LIKE"/>
    <property type="match status" value="1"/>
</dbReference>
<accession>A0A8C2S935</accession>
<comment type="subcellular location">
    <subcellularLocation>
        <location evidence="1">Membrane</location>
        <topology evidence="1">Single-pass type I membrane protein</topology>
    </subcellularLocation>
</comment>
<feature type="domain" description="VWFA" evidence="11">
    <location>
        <begin position="81"/>
        <end position="251"/>
    </location>
</feature>
<dbReference type="InterPro" id="IPR008400">
    <property type="entry name" value="Anthrax_toxin_rcpt_extracel"/>
</dbReference>
<evidence type="ECO:0000256" key="3">
    <source>
        <dbReference type="ARBA" id="ARBA00022692"/>
    </source>
</evidence>
<feature type="chain" id="PRO_5034336895" description="VWFA domain-containing protein" evidence="10">
    <location>
        <begin position="24"/>
        <end position="472"/>
    </location>
</feature>
<dbReference type="SMART" id="SM00327">
    <property type="entry name" value="VWA"/>
    <property type="match status" value="1"/>
</dbReference>
<dbReference type="FunFam" id="3.40.50.410:FF:000024">
    <property type="entry name" value="Anthrax toxin receptor"/>
    <property type="match status" value="1"/>
</dbReference>
<dbReference type="InterPro" id="IPR002035">
    <property type="entry name" value="VWF_A"/>
</dbReference>
<dbReference type="GO" id="GO:0005886">
    <property type="term" value="C:plasma membrane"/>
    <property type="evidence" value="ECO:0007669"/>
    <property type="project" value="TreeGrafter"/>
</dbReference>
<evidence type="ECO:0000259" key="11">
    <source>
        <dbReference type="PROSITE" id="PS50234"/>
    </source>
</evidence>
<proteinExistence type="inferred from homology"/>